<dbReference type="InterPro" id="IPR006115">
    <property type="entry name" value="6PGDH_NADP-bd"/>
</dbReference>
<gene>
    <name evidence="6" type="ORF">SAMN02745664_1137</name>
</gene>
<dbReference type="PANTHER" id="PTHR22981:SF7">
    <property type="entry name" value="3-HYDROXYISOBUTYRATE DEHYDROGENASE, MITOCHONDRIAL"/>
    <property type="match status" value="1"/>
</dbReference>
<dbReference type="PANTHER" id="PTHR22981">
    <property type="entry name" value="3-HYDROXYISOBUTYRATE DEHYDROGENASE-RELATED"/>
    <property type="match status" value="1"/>
</dbReference>
<accession>A0A1N7FGW8</accession>
<dbReference type="InterPro" id="IPR036291">
    <property type="entry name" value="NAD(P)-bd_dom_sf"/>
</dbReference>
<evidence type="ECO:0000259" key="4">
    <source>
        <dbReference type="Pfam" id="PF03446"/>
    </source>
</evidence>
<dbReference type="InterPro" id="IPR015815">
    <property type="entry name" value="HIBADH-related"/>
</dbReference>
<evidence type="ECO:0000313" key="6">
    <source>
        <dbReference type="EMBL" id="SIR99678.1"/>
    </source>
</evidence>
<dbReference type="Pfam" id="PF14833">
    <property type="entry name" value="NAD_binding_11"/>
    <property type="match status" value="1"/>
</dbReference>
<dbReference type="InterPro" id="IPR008927">
    <property type="entry name" value="6-PGluconate_DH-like_C_sf"/>
</dbReference>
<evidence type="ECO:0000256" key="3">
    <source>
        <dbReference type="PIRSR" id="PIRSR000103-1"/>
    </source>
</evidence>
<evidence type="ECO:0000256" key="1">
    <source>
        <dbReference type="ARBA" id="ARBA00023002"/>
    </source>
</evidence>
<dbReference type="GO" id="GO:0016054">
    <property type="term" value="P:organic acid catabolic process"/>
    <property type="evidence" value="ECO:0007669"/>
    <property type="project" value="UniProtKB-ARBA"/>
</dbReference>
<sequence>MIGVIGLGNMGLSMAINLQQKGESVLGYDISSYSQEKAKQENIVLCDTLAELIKQSRVLILSLPKAEHVLETCLSTQGIIAHPKNGLLVVDTSTSTPEASRQIAQIFCDKGMTFVDAPVSGGPAGAISGTMSMVVGSSEQAYKEITPILDKMSAKHLRVGEVGAGNITKLGNNLLVAANLLLVAEMVSMAARSGVDSQAFLRGVNQGSGRSAVSEINFEKWILSQAYDSGFSMGLMRKDVALAQNLLHDNLVLSQQVTRLWRDSLTLKDELDFNAIVQTVDEELFKKY</sequence>
<keyword evidence="2" id="KW-0520">NAD</keyword>
<dbReference type="Gene3D" id="3.40.50.720">
    <property type="entry name" value="NAD(P)-binding Rossmann-like Domain"/>
    <property type="match status" value="1"/>
</dbReference>
<dbReference type="Gene3D" id="1.10.1040.10">
    <property type="entry name" value="N-(1-d-carboxylethyl)-l-norvaline Dehydrogenase, domain 2"/>
    <property type="match status" value="1"/>
</dbReference>
<feature type="domain" description="3-hydroxyisobutyrate dehydrogenase-like NAD-binding" evidence="5">
    <location>
        <begin position="163"/>
        <end position="278"/>
    </location>
</feature>
<evidence type="ECO:0000313" key="7">
    <source>
        <dbReference type="Proteomes" id="UP000187495"/>
    </source>
</evidence>
<evidence type="ECO:0000256" key="2">
    <source>
        <dbReference type="ARBA" id="ARBA00023027"/>
    </source>
</evidence>
<dbReference type="GO" id="GO:0050661">
    <property type="term" value="F:NADP binding"/>
    <property type="evidence" value="ECO:0007669"/>
    <property type="project" value="InterPro"/>
</dbReference>
<reference evidence="7" key="1">
    <citation type="submission" date="2017-01" db="EMBL/GenBank/DDBJ databases">
        <authorList>
            <person name="Varghese N."/>
            <person name="Submissions S."/>
        </authorList>
    </citation>
    <scope>NUCLEOTIDE SEQUENCE [LARGE SCALE GENOMIC DNA]</scope>
    <source>
        <strain evidence="7">DSM 21768</strain>
    </source>
</reference>
<dbReference type="InterPro" id="IPR013328">
    <property type="entry name" value="6PGD_dom2"/>
</dbReference>
<dbReference type="InterPro" id="IPR029154">
    <property type="entry name" value="HIBADH-like_NADP-bd"/>
</dbReference>
<protein>
    <submittedName>
        <fullName evidence="6">3-hydroxyisobutyrate dehydrogenase</fullName>
    </submittedName>
</protein>
<dbReference type="SUPFAM" id="SSF48179">
    <property type="entry name" value="6-phosphogluconate dehydrogenase C-terminal domain-like"/>
    <property type="match status" value="1"/>
</dbReference>
<dbReference type="Pfam" id="PF03446">
    <property type="entry name" value="NAD_binding_2"/>
    <property type="match status" value="1"/>
</dbReference>
<keyword evidence="7" id="KW-1185">Reference proteome</keyword>
<feature type="domain" description="6-phosphogluconate dehydrogenase NADP-binding" evidence="4">
    <location>
        <begin position="2"/>
        <end position="157"/>
    </location>
</feature>
<dbReference type="RefSeq" id="WP_076555678.1">
    <property type="nucleotide sequence ID" value="NZ_FTNU01000013.1"/>
</dbReference>
<proteinExistence type="predicted"/>
<dbReference type="PIRSF" id="PIRSF000103">
    <property type="entry name" value="HIBADH"/>
    <property type="match status" value="1"/>
</dbReference>
<dbReference type="GO" id="GO:0016616">
    <property type="term" value="F:oxidoreductase activity, acting on the CH-OH group of donors, NAD or NADP as acceptor"/>
    <property type="evidence" value="ECO:0007669"/>
    <property type="project" value="TreeGrafter"/>
</dbReference>
<dbReference type="InterPro" id="IPR002204">
    <property type="entry name" value="3-OH-isobutyrate_DH-rel_CS"/>
</dbReference>
<dbReference type="AlphaFoldDB" id="A0A1N7FGW8"/>
<feature type="active site" evidence="3">
    <location>
        <position position="169"/>
    </location>
</feature>
<keyword evidence="1" id="KW-0560">Oxidoreductase</keyword>
<evidence type="ECO:0000259" key="5">
    <source>
        <dbReference type="Pfam" id="PF14833"/>
    </source>
</evidence>
<name>A0A1N7FGW8_9GAMM</name>
<dbReference type="PROSITE" id="PS00895">
    <property type="entry name" value="3_HYDROXYISOBUT_DH"/>
    <property type="match status" value="1"/>
</dbReference>
<organism evidence="6 7">
    <name type="scientific">Moraxella cuniculi DSM 21768</name>
    <dbReference type="NCBI Taxonomy" id="1122245"/>
    <lineage>
        <taxon>Bacteria</taxon>
        <taxon>Pseudomonadati</taxon>
        <taxon>Pseudomonadota</taxon>
        <taxon>Gammaproteobacteria</taxon>
        <taxon>Moraxellales</taxon>
        <taxon>Moraxellaceae</taxon>
        <taxon>Moraxella</taxon>
    </lineage>
</organism>
<dbReference type="GO" id="GO:0051287">
    <property type="term" value="F:NAD binding"/>
    <property type="evidence" value="ECO:0007669"/>
    <property type="project" value="InterPro"/>
</dbReference>
<dbReference type="STRING" id="34061.B0189_10445"/>
<dbReference type="Proteomes" id="UP000187495">
    <property type="component" value="Unassembled WGS sequence"/>
</dbReference>
<dbReference type="EMBL" id="FTNU01000013">
    <property type="protein sequence ID" value="SIR99678.1"/>
    <property type="molecule type" value="Genomic_DNA"/>
</dbReference>
<dbReference type="SUPFAM" id="SSF51735">
    <property type="entry name" value="NAD(P)-binding Rossmann-fold domains"/>
    <property type="match status" value="1"/>
</dbReference>